<dbReference type="OrthoDB" id="9816453at2"/>
<protein>
    <submittedName>
        <fullName evidence="2">Phosphodiester glycosidase family protein</fullName>
    </submittedName>
</protein>
<dbReference type="KEGG" id="ppsc:EHS13_14930"/>
<dbReference type="PANTHER" id="PTHR40446:SF2">
    <property type="entry name" value="N-ACETYLGLUCOSAMINE-1-PHOSPHODIESTER ALPHA-N-ACETYLGLUCOSAMINIDASE"/>
    <property type="match status" value="1"/>
</dbReference>
<dbReference type="AlphaFoldDB" id="A0A6B8RUK2"/>
<dbReference type="PANTHER" id="PTHR40446">
    <property type="entry name" value="N-ACETYLGLUCOSAMINE-1-PHOSPHODIESTER ALPHA-N-ACETYLGLUCOSAMINIDASE"/>
    <property type="match status" value="1"/>
</dbReference>
<keyword evidence="3" id="KW-1185">Reference proteome</keyword>
<proteinExistence type="predicted"/>
<organism evidence="2 3">
    <name type="scientific">Paenibacillus psychroresistens</name>
    <dbReference type="NCBI Taxonomy" id="1778678"/>
    <lineage>
        <taxon>Bacteria</taxon>
        <taxon>Bacillati</taxon>
        <taxon>Bacillota</taxon>
        <taxon>Bacilli</taxon>
        <taxon>Bacillales</taxon>
        <taxon>Paenibacillaceae</taxon>
        <taxon>Paenibacillus</taxon>
    </lineage>
</organism>
<dbReference type="InterPro" id="IPR018711">
    <property type="entry name" value="NAGPA"/>
</dbReference>
<dbReference type="Pfam" id="PF09992">
    <property type="entry name" value="NAGPA"/>
    <property type="match status" value="1"/>
</dbReference>
<name>A0A6B8RUK2_9BACL</name>
<accession>A0A6B8RUK2</accession>
<reference evidence="3" key="1">
    <citation type="submission" date="2018-11" db="EMBL/GenBank/DDBJ databases">
        <title>Complete genome sequence of Paenibacillus sp. ML311-T8.</title>
        <authorList>
            <person name="Nam Y.-D."/>
            <person name="Kang J."/>
            <person name="Chung W.-H."/>
            <person name="Park Y.S."/>
        </authorList>
    </citation>
    <scope>NUCLEOTIDE SEQUENCE [LARGE SCALE GENOMIC DNA]</scope>
    <source>
        <strain evidence="3">ML311-T8</strain>
    </source>
</reference>
<evidence type="ECO:0000313" key="2">
    <source>
        <dbReference type="EMBL" id="QGR00102.1"/>
    </source>
</evidence>
<dbReference type="Proteomes" id="UP000426246">
    <property type="component" value="Chromosome"/>
</dbReference>
<evidence type="ECO:0000313" key="3">
    <source>
        <dbReference type="Proteomes" id="UP000426246"/>
    </source>
</evidence>
<keyword evidence="2" id="KW-0378">Hydrolase</keyword>
<dbReference type="EMBL" id="CP034235">
    <property type="protein sequence ID" value="QGR00102.1"/>
    <property type="molecule type" value="Genomic_DNA"/>
</dbReference>
<sequence>MVASFFAAIYFNPGDPAAQSKQAVLSFAAVQQQFAEMGQHLIDSKQTYSDTGNSTVDFMKKLKDDQAVLAGVIEQSEAENEQYAAQLHAVGNIVATSQKNAQETSDALDNVLANILGKPIGQTFGERSTIKVFSLTAAGYRGYMAKVKLQDPNAVKLVLSHDKVGDKGETTSQAAKRKGATLAINGGGFAKGNDGLLYPMGITVVDGVIKTFSAIDLSFIGLNKNGHLVGGAVKSREQVEELGVTQGATFVPTLLENGKKLTIPKKYSNKKEPRTLIGHFSNGDLLFIVIDGRQKGSAGVTLEDAQDKLLEFNVKDAYNLDGGGSSAFYYNGKILNNPSDGSERVLVSNFLVMS</sequence>
<feature type="domain" description="Phosphodiester glycosidase" evidence="1">
    <location>
        <begin position="179"/>
        <end position="351"/>
    </location>
</feature>
<gene>
    <name evidence="2" type="ORF">EHS13_14930</name>
</gene>
<dbReference type="GO" id="GO:0016798">
    <property type="term" value="F:hydrolase activity, acting on glycosyl bonds"/>
    <property type="evidence" value="ECO:0007669"/>
    <property type="project" value="UniProtKB-KW"/>
</dbReference>
<evidence type="ECO:0000259" key="1">
    <source>
        <dbReference type="Pfam" id="PF09992"/>
    </source>
</evidence>
<keyword evidence="2" id="KW-0326">Glycosidase</keyword>